<dbReference type="WBParaSite" id="HPBE_0002117301-mRNA-1">
    <property type="protein sequence ID" value="HPBE_0002117301-mRNA-1"/>
    <property type="gene ID" value="HPBE_0002117301"/>
</dbReference>
<feature type="region of interest" description="Disordered" evidence="1">
    <location>
        <begin position="264"/>
        <end position="314"/>
    </location>
</feature>
<accession>A0A3P8BCB4</accession>
<reference evidence="2 3" key="1">
    <citation type="submission" date="2018-11" db="EMBL/GenBank/DDBJ databases">
        <authorList>
            <consortium name="Pathogen Informatics"/>
        </authorList>
    </citation>
    <scope>NUCLEOTIDE SEQUENCE [LARGE SCALE GENOMIC DNA]</scope>
</reference>
<gene>
    <name evidence="2" type="ORF">HPBE_LOCUS21170</name>
</gene>
<dbReference type="EMBL" id="UZAH01032754">
    <property type="protein sequence ID" value="VDP23692.1"/>
    <property type="molecule type" value="Genomic_DNA"/>
</dbReference>
<organism evidence="3 4">
    <name type="scientific">Heligmosomoides polygyrus</name>
    <name type="common">Parasitic roundworm</name>
    <dbReference type="NCBI Taxonomy" id="6339"/>
    <lineage>
        <taxon>Eukaryota</taxon>
        <taxon>Metazoa</taxon>
        <taxon>Ecdysozoa</taxon>
        <taxon>Nematoda</taxon>
        <taxon>Chromadorea</taxon>
        <taxon>Rhabditida</taxon>
        <taxon>Rhabditina</taxon>
        <taxon>Rhabditomorpha</taxon>
        <taxon>Strongyloidea</taxon>
        <taxon>Heligmosomidae</taxon>
        <taxon>Heligmosomoides</taxon>
    </lineage>
</organism>
<name>A0A183GFJ5_HELPZ</name>
<dbReference type="AlphaFoldDB" id="A0A183GFJ5"/>
<evidence type="ECO:0000313" key="3">
    <source>
        <dbReference type="Proteomes" id="UP000050761"/>
    </source>
</evidence>
<protein>
    <submittedName>
        <fullName evidence="4">CCHC-type domain-containing protein</fullName>
    </submittedName>
</protein>
<evidence type="ECO:0000313" key="4">
    <source>
        <dbReference type="WBParaSite" id="HPBE_0002117301-mRNA-1"/>
    </source>
</evidence>
<evidence type="ECO:0000256" key="1">
    <source>
        <dbReference type="SAM" id="MobiDB-lite"/>
    </source>
</evidence>
<reference evidence="4" key="2">
    <citation type="submission" date="2019-09" db="UniProtKB">
        <authorList>
            <consortium name="WormBaseParasite"/>
        </authorList>
    </citation>
    <scope>IDENTIFICATION</scope>
</reference>
<accession>A0A183GFJ5</accession>
<proteinExistence type="predicted"/>
<evidence type="ECO:0000313" key="2">
    <source>
        <dbReference type="EMBL" id="VDP23692.1"/>
    </source>
</evidence>
<sequence>MPLSSELEERLCNELRRKIEIVRNSPGHPSEKTVQDRIQWLGDQCYEWLPTIRQARYEYVNLMHDRDYLLNQRGGALHFYVKLRQLHEEHQQQRRDLLTTAELFALAHEWYEILVAAGEANELDRLAFLHSLNEKVHLEPTEPGDQNYPQPTQVHRTYQLREVLDMVKAQKRNFGHLLDEEREEVIEARKRSKISCAIEEEATRDMRIQLEQLHNIVQTKAAELHERIDALERAYSVSFTRLMESINEKHAVILSKLDMLPGPVLRPESPSRMDVDESHRSGSPINGEPLENEEEYRNPSPYPESNTSEEDDAERVLILQRRINDGEREFREIEEYLPNNWVRERHFGSRTMKWSEAKMMCVYCKEQGQHYSDACPNVPSVAERTDILEAEGRCKICVERHDTDSCTRSNTCFYCKKFRRDPKEREKHHASICPRPEDFARTIERRHQLRKELDDCYRRLDEIMAPGPSRN</sequence>
<dbReference type="OrthoDB" id="5836917at2759"/>
<feature type="compositionally biased region" description="Basic and acidic residues" evidence="1">
    <location>
        <begin position="269"/>
        <end position="280"/>
    </location>
</feature>
<dbReference type="Proteomes" id="UP000050761">
    <property type="component" value="Unassembled WGS sequence"/>
</dbReference>
<keyword evidence="3" id="KW-1185">Reference proteome</keyword>